<evidence type="ECO:0000313" key="2">
    <source>
        <dbReference type="EMBL" id="UQZ83762.1"/>
    </source>
</evidence>
<dbReference type="InterPro" id="IPR008844">
    <property type="entry name" value="Spore_GerAC-like"/>
</dbReference>
<accession>A0ABY4RNZ4</accession>
<dbReference type="Proteomes" id="UP001057134">
    <property type="component" value="Chromosome"/>
</dbReference>
<dbReference type="Pfam" id="PF05504">
    <property type="entry name" value="Spore_GerAC"/>
    <property type="match status" value="1"/>
</dbReference>
<evidence type="ECO:0000313" key="3">
    <source>
        <dbReference type="Proteomes" id="UP001057134"/>
    </source>
</evidence>
<reference evidence="2" key="1">
    <citation type="submission" date="2018-02" db="EMBL/GenBank/DDBJ databases">
        <authorList>
            <person name="Kim S.-K."/>
            <person name="Jung H.-I."/>
            <person name="Lee S.-W."/>
        </authorList>
    </citation>
    <scope>NUCLEOTIDE SEQUENCE</scope>
    <source>
        <strain evidence="2">SK3146</strain>
    </source>
</reference>
<feature type="domain" description="Spore germination GerAC-like C-terminal" evidence="1">
    <location>
        <begin position="66"/>
        <end position="176"/>
    </location>
</feature>
<organism evidence="2 3">
    <name type="scientific">Paenibacillus konkukensis</name>
    <dbReference type="NCBI Taxonomy" id="2020716"/>
    <lineage>
        <taxon>Bacteria</taxon>
        <taxon>Bacillati</taxon>
        <taxon>Bacillota</taxon>
        <taxon>Bacilli</taxon>
        <taxon>Bacillales</taxon>
        <taxon>Paenibacillaceae</taxon>
        <taxon>Paenibacillus</taxon>
    </lineage>
</organism>
<dbReference type="EMBL" id="CP027059">
    <property type="protein sequence ID" value="UQZ83762.1"/>
    <property type="molecule type" value="Genomic_DNA"/>
</dbReference>
<protein>
    <recommendedName>
        <fullName evidence="1">Spore germination GerAC-like C-terminal domain-containing protein</fullName>
    </recommendedName>
</protein>
<sequence length="179" mass="20083">MGVFHHWLRGSQDNRTKQWTDDVLNGTIASSLSVNLQHLSALFNGIPERYHSFCNGASGYSCASASARDIETRYTNNQFQFNVKLKLDVSLAERTFNMNMGKNGDDLSAVLTGQLAGELNRLIQKIQKQELDPFGFGDYARAFQYRHWKTVEENWPAAFAKAAVTVSPALKILDHGIIE</sequence>
<gene>
    <name evidence="2" type="ORF">SK3146_02969</name>
</gene>
<evidence type="ECO:0000259" key="1">
    <source>
        <dbReference type="Pfam" id="PF05504"/>
    </source>
</evidence>
<dbReference type="RefSeq" id="WP_249865750.1">
    <property type="nucleotide sequence ID" value="NZ_CP027059.1"/>
</dbReference>
<dbReference type="Gene3D" id="3.30.300.210">
    <property type="entry name" value="Nutrient germinant receptor protein C, domain 3"/>
    <property type="match status" value="1"/>
</dbReference>
<dbReference type="InterPro" id="IPR046953">
    <property type="entry name" value="Spore_GerAC-like_C"/>
</dbReference>
<reference evidence="2" key="2">
    <citation type="journal article" date="2021" name="J Anim Sci Technol">
        <title>Complete genome sequence of Paenibacillus konkukensis sp. nov. SK3146 as a potential probiotic strain.</title>
        <authorList>
            <person name="Jung H.I."/>
            <person name="Park S."/>
            <person name="Niu K.M."/>
            <person name="Lee S.W."/>
            <person name="Kothari D."/>
            <person name="Yi K.J."/>
            <person name="Kim S.K."/>
        </authorList>
    </citation>
    <scope>NUCLEOTIDE SEQUENCE</scope>
    <source>
        <strain evidence="2">SK3146</strain>
    </source>
</reference>
<dbReference type="PANTHER" id="PTHR35789">
    <property type="entry name" value="SPORE GERMINATION PROTEIN B3"/>
    <property type="match status" value="1"/>
</dbReference>
<dbReference type="InterPro" id="IPR038501">
    <property type="entry name" value="Spore_GerAC_C_sf"/>
</dbReference>
<keyword evidence="3" id="KW-1185">Reference proteome</keyword>
<name>A0ABY4RNZ4_9BACL</name>
<dbReference type="PANTHER" id="PTHR35789:SF1">
    <property type="entry name" value="SPORE GERMINATION PROTEIN B3"/>
    <property type="match status" value="1"/>
</dbReference>
<proteinExistence type="predicted"/>